<dbReference type="EMBL" id="JABDTM020029831">
    <property type="protein sequence ID" value="KAH0807710.1"/>
    <property type="molecule type" value="Genomic_DNA"/>
</dbReference>
<gene>
    <name evidence="6" type="ORF">GEV33_015079</name>
    <name evidence="5" type="ORF">GEV33_015081</name>
    <name evidence="4" type="ORF">GEV33_015083</name>
    <name evidence="3" type="ORF">GEV33_015085</name>
</gene>
<feature type="region of interest" description="Disordered" evidence="1">
    <location>
        <begin position="1"/>
        <end position="24"/>
    </location>
</feature>
<dbReference type="EMBL" id="JABDTM020029829">
    <property type="protein sequence ID" value="KAH0807712.1"/>
    <property type="molecule type" value="Genomic_DNA"/>
</dbReference>
<feature type="domain" description="Kinesin-like" evidence="2">
    <location>
        <begin position="132"/>
        <end position="259"/>
    </location>
</feature>
<evidence type="ECO:0000313" key="7">
    <source>
        <dbReference type="Proteomes" id="UP000719412"/>
    </source>
</evidence>
<evidence type="ECO:0000313" key="4">
    <source>
        <dbReference type="EMBL" id="KAH0807708.1"/>
    </source>
</evidence>
<evidence type="ECO:0000259" key="2">
    <source>
        <dbReference type="Pfam" id="PF12473"/>
    </source>
</evidence>
<dbReference type="EMBL" id="JABDTM020029833">
    <property type="protein sequence ID" value="KAH0807708.1"/>
    <property type="molecule type" value="Genomic_DNA"/>
</dbReference>
<reference evidence="5" key="1">
    <citation type="journal article" date="2020" name="J Insects Food Feed">
        <title>The yellow mealworm (Tenebrio molitor) genome: a resource for the emerging insects as food and feed industry.</title>
        <authorList>
            <person name="Eriksson T."/>
            <person name="Andere A."/>
            <person name="Kelstrup H."/>
            <person name="Emery V."/>
            <person name="Picard C."/>
        </authorList>
    </citation>
    <scope>NUCLEOTIDE SEQUENCE</scope>
    <source>
        <strain evidence="5">Stoneville</strain>
        <tissue evidence="5">Whole head</tissue>
    </source>
</reference>
<evidence type="ECO:0000313" key="5">
    <source>
        <dbReference type="EMBL" id="KAH0807710.1"/>
    </source>
</evidence>
<dbReference type="InterPro" id="IPR022164">
    <property type="entry name" value="Kinesin-like"/>
</dbReference>
<dbReference type="Proteomes" id="UP000719412">
    <property type="component" value="Unassembled WGS sequence"/>
</dbReference>
<dbReference type="Pfam" id="PF12473">
    <property type="entry name" value="DUF3694"/>
    <property type="match status" value="1"/>
</dbReference>
<dbReference type="AlphaFoldDB" id="A0A8J6L493"/>
<proteinExistence type="predicted"/>
<sequence length="342" mass="38910">MCSGATSPKRFPECQVHKTKRRHRKPTINGVVVNDSRDHLVAPLESRSRRDRYSWHELFNRLGNVQNAAPPCFAKAFQRVPRSMSSSVTSAIDMTGSITTLPEARTLMYVFEVSLEIKEDDGKGTFSVVGKDRGGFKLKTNLEKQLCLSIRQVSDNGPQLHIERCFGVLIAPGRHVRHSDMQLLEMKEQVPSNNPSPERNYTFISATWDPTEPSFETLNVETPKDSKQFMTVAVDLVIRGIQEPVRFQIETPVKIFGQSERNFWYFQRRSLVQQFFLNLKEVVAGDLNDIYYEVLSMETSGELDKNLLNLNLNLSSLIQSPSITSIDTITPKEEYNSGESFE</sequence>
<keyword evidence="7" id="KW-1185">Reference proteome</keyword>
<accession>A0A8J6L493</accession>
<evidence type="ECO:0000313" key="3">
    <source>
        <dbReference type="EMBL" id="KAH0807706.1"/>
    </source>
</evidence>
<dbReference type="EMBL" id="JABDTM020029835">
    <property type="protein sequence ID" value="KAH0807706.1"/>
    <property type="molecule type" value="Genomic_DNA"/>
</dbReference>
<evidence type="ECO:0000256" key="1">
    <source>
        <dbReference type="SAM" id="MobiDB-lite"/>
    </source>
</evidence>
<protein>
    <recommendedName>
        <fullName evidence="2">Kinesin-like domain-containing protein</fullName>
    </recommendedName>
</protein>
<comment type="caution">
    <text evidence="5">The sequence shown here is derived from an EMBL/GenBank/DDBJ whole genome shotgun (WGS) entry which is preliminary data.</text>
</comment>
<name>A0A8J6L493_TENMO</name>
<evidence type="ECO:0000313" key="6">
    <source>
        <dbReference type="EMBL" id="KAH0807712.1"/>
    </source>
</evidence>
<organism evidence="5 7">
    <name type="scientific">Tenebrio molitor</name>
    <name type="common">Yellow mealworm beetle</name>
    <dbReference type="NCBI Taxonomy" id="7067"/>
    <lineage>
        <taxon>Eukaryota</taxon>
        <taxon>Metazoa</taxon>
        <taxon>Ecdysozoa</taxon>
        <taxon>Arthropoda</taxon>
        <taxon>Hexapoda</taxon>
        <taxon>Insecta</taxon>
        <taxon>Pterygota</taxon>
        <taxon>Neoptera</taxon>
        <taxon>Endopterygota</taxon>
        <taxon>Coleoptera</taxon>
        <taxon>Polyphaga</taxon>
        <taxon>Cucujiformia</taxon>
        <taxon>Tenebrionidae</taxon>
        <taxon>Tenebrio</taxon>
    </lineage>
</organism>
<reference evidence="5" key="2">
    <citation type="submission" date="2021-08" db="EMBL/GenBank/DDBJ databases">
        <authorList>
            <person name="Eriksson T."/>
        </authorList>
    </citation>
    <scope>NUCLEOTIDE SEQUENCE</scope>
    <source>
        <strain evidence="5">Stoneville</strain>
        <tissue evidence="5">Whole head</tissue>
    </source>
</reference>